<proteinExistence type="predicted"/>
<dbReference type="PANTHER" id="PTHR33220">
    <property type="entry name" value="BNAA09G04420D PROTEIN"/>
    <property type="match status" value="1"/>
</dbReference>
<gene>
    <name evidence="2" type="ORF">FSB_LOCUS21579</name>
</gene>
<dbReference type="PANTHER" id="PTHR33220:SF5">
    <property type="entry name" value="RRNA INTRON-ENCODED HOMING ENDONUCLEASE"/>
    <property type="match status" value="1"/>
</dbReference>
<accession>A0A2N9FSK4</accession>
<dbReference type="EMBL" id="OIVN01001416">
    <property type="protein sequence ID" value="SPC93697.1"/>
    <property type="molecule type" value="Genomic_DNA"/>
</dbReference>
<reference evidence="2" key="1">
    <citation type="submission" date="2018-02" db="EMBL/GenBank/DDBJ databases">
        <authorList>
            <person name="Cohen D.B."/>
            <person name="Kent A.D."/>
        </authorList>
    </citation>
    <scope>NUCLEOTIDE SEQUENCE</scope>
</reference>
<protein>
    <submittedName>
        <fullName evidence="2">Uncharacterized protein</fullName>
    </submittedName>
</protein>
<feature type="region of interest" description="Disordered" evidence="1">
    <location>
        <begin position="946"/>
        <end position="979"/>
    </location>
</feature>
<evidence type="ECO:0000313" key="2">
    <source>
        <dbReference type="EMBL" id="SPC93697.1"/>
    </source>
</evidence>
<name>A0A2N9FSK4_FAGSY</name>
<evidence type="ECO:0000256" key="1">
    <source>
        <dbReference type="SAM" id="MobiDB-lite"/>
    </source>
</evidence>
<sequence length="1062" mass="116708">MSDFDVLGTVGKLALAYFCKVPDSRKSELGLVRYGSREQRPPEVFLVRLRAVFRSGFRLDPDKFLAIREFHVVHECVFFPMCPGSQINLLRVRKTLRASVATSVGKFRKFQHSLISSACFHARGRRSSRCRISDDLGIVGKLVLPTFPTVQALHRGELGFARYDPANGGRRNVPYAKGIGQGSGQFDSSFRSGQQSGQTLVKLGQPWSNLVKALQTPGNVSRNRVSKGFWARWTLVGLGNGSVKPGQTSVKGRRGCFVEPRQGIESSKWAIFGKQNWRCGMNRKPGYGAQLRANLEPTKGVGRLRQQDGGHGSRNPLRRRGGRCKTWGASPGGAAVGADLGGSSKYSNENFEGRRGERFHVNGTCTWPAHPGNGSAGGRVQRLEEHRTSRGVRQGKSAKWIRNLGKRIGSEGWARGSQSRTRRLSVDCSSCFRGESGSPRAGRGTDWERSFRRSSPGVEQSTQNCALNVKVKKFNQARVNGGSNYDSLKGACTPRARHDCARRVMVVLRTSQCTPPKTAVCTSSILARAYRPESSRRPLSNDIKFARIGVRTRGVMAPGSRGIGAVFVHFSGEDSDQTGDAFGEPRVPRRSRSRYLSNAPGLADQLVASRKDSAREGGFFRSGFRLDPDKFLAIREFHVSCMNVSSFQRARARRSTCCESGRLCAQAWQRRWENSGNFSTALFRRPVFTRVVDVAPDVGFRRSWYRRKACATYFSTVQALHRGELGFARYDLANGGRRNVPYAKGIGQGGGQFDSSFLVWSTVRSNLGQTWSTLVKLGRIWSKLSKLWEMYPGLHFEGFLGKVDPSRAGNGSVKPRPLVGSDRLGSGCLVLRADTRENPGGTARNLPQFACHSLSDALALNRLTHGSKVKVGFRFLAFSQNSIFPTSAFFSSSVLALRKSVRPSEFGLDDHPSLKPGMNRGRIGLGDHPGLETKFVIRVRIGLVHETETNRPGPPRSRNEICDSNRGRNGDESANRPGPPRCLTEVVVAEIVAGPHVLDSCECMNIEDAMRASLRWLLLCLLGRSALASHTLGLAISQNSLFPGFDTITDLGDSARGVHSPG</sequence>
<feature type="compositionally biased region" description="Basic and acidic residues" evidence="1">
    <location>
        <begin position="957"/>
        <end position="974"/>
    </location>
</feature>
<feature type="region of interest" description="Disordered" evidence="1">
    <location>
        <begin position="435"/>
        <end position="459"/>
    </location>
</feature>
<organism evidence="2">
    <name type="scientific">Fagus sylvatica</name>
    <name type="common">Beechnut</name>
    <dbReference type="NCBI Taxonomy" id="28930"/>
    <lineage>
        <taxon>Eukaryota</taxon>
        <taxon>Viridiplantae</taxon>
        <taxon>Streptophyta</taxon>
        <taxon>Embryophyta</taxon>
        <taxon>Tracheophyta</taxon>
        <taxon>Spermatophyta</taxon>
        <taxon>Magnoliopsida</taxon>
        <taxon>eudicotyledons</taxon>
        <taxon>Gunneridae</taxon>
        <taxon>Pentapetalae</taxon>
        <taxon>rosids</taxon>
        <taxon>fabids</taxon>
        <taxon>Fagales</taxon>
        <taxon>Fagaceae</taxon>
        <taxon>Fagus</taxon>
    </lineage>
</organism>
<dbReference type="AlphaFoldDB" id="A0A2N9FSK4"/>
<feature type="region of interest" description="Disordered" evidence="1">
    <location>
        <begin position="301"/>
        <end position="344"/>
    </location>
</feature>